<evidence type="ECO:0000256" key="1">
    <source>
        <dbReference type="SAM" id="Phobius"/>
    </source>
</evidence>
<evidence type="ECO:0000313" key="3">
    <source>
        <dbReference type="Proteomes" id="UP000557739"/>
    </source>
</evidence>
<feature type="transmembrane region" description="Helical" evidence="1">
    <location>
        <begin position="156"/>
        <end position="177"/>
    </location>
</feature>
<dbReference type="Proteomes" id="UP000557739">
    <property type="component" value="Unassembled WGS sequence"/>
</dbReference>
<dbReference type="AlphaFoldDB" id="A0A7W9AMD5"/>
<name>A0A7W9AMD5_9SPHN</name>
<comment type="caution">
    <text evidence="2">The sequence shown here is derived from an EMBL/GenBank/DDBJ whole genome shotgun (WGS) entry which is preliminary data.</text>
</comment>
<dbReference type="RefSeq" id="WP_184023581.1">
    <property type="nucleotide sequence ID" value="NZ_JACIJJ010000001.1"/>
</dbReference>
<accession>A0A7W9AMD5</accession>
<sequence length="178" mass="19683">MSAANSIAAQAVINSPPSFAPASFNNDPSLFLFNLFLMTGAFFIGVMMVGRQGSRIWQQRLFDHPLDPVSVYRAITLFAGIGLTLRCGAEALHLWSWDQKTPDIVARALMAKRWLDPIAVMCGMVWMSLVVLGEPGLEHQLRKAPMPVDMWSRWPVMLRALVVLALSFAAALIAVCLR</sequence>
<protein>
    <submittedName>
        <fullName evidence="2">Uncharacterized protein</fullName>
    </submittedName>
</protein>
<proteinExistence type="predicted"/>
<keyword evidence="1" id="KW-1133">Transmembrane helix</keyword>
<feature type="transmembrane region" description="Helical" evidence="1">
    <location>
        <begin position="114"/>
        <end position="133"/>
    </location>
</feature>
<feature type="transmembrane region" description="Helical" evidence="1">
    <location>
        <begin position="31"/>
        <end position="50"/>
    </location>
</feature>
<keyword evidence="1" id="KW-0472">Membrane</keyword>
<organism evidence="2 3">
    <name type="scientific">Sphingomonas yantingensis</name>
    <dbReference type="NCBI Taxonomy" id="1241761"/>
    <lineage>
        <taxon>Bacteria</taxon>
        <taxon>Pseudomonadati</taxon>
        <taxon>Pseudomonadota</taxon>
        <taxon>Alphaproteobacteria</taxon>
        <taxon>Sphingomonadales</taxon>
        <taxon>Sphingomonadaceae</taxon>
        <taxon>Sphingomonas</taxon>
    </lineage>
</organism>
<keyword evidence="3" id="KW-1185">Reference proteome</keyword>
<reference evidence="2 3" key="1">
    <citation type="submission" date="2020-08" db="EMBL/GenBank/DDBJ databases">
        <title>Genomic Encyclopedia of Type Strains, Phase IV (KMG-IV): sequencing the most valuable type-strain genomes for metagenomic binning, comparative biology and taxonomic classification.</title>
        <authorList>
            <person name="Goeker M."/>
        </authorList>
    </citation>
    <scope>NUCLEOTIDE SEQUENCE [LARGE SCALE GENOMIC DNA]</scope>
    <source>
        <strain evidence="2 3">DSM 27244</strain>
    </source>
</reference>
<dbReference type="EMBL" id="JACIJJ010000001">
    <property type="protein sequence ID" value="MBB5696998.1"/>
    <property type="molecule type" value="Genomic_DNA"/>
</dbReference>
<gene>
    <name evidence="2" type="ORF">FHR19_000323</name>
</gene>
<evidence type="ECO:0000313" key="2">
    <source>
        <dbReference type="EMBL" id="MBB5696998.1"/>
    </source>
</evidence>
<keyword evidence="1" id="KW-0812">Transmembrane</keyword>